<feature type="compositionally biased region" description="Basic and acidic residues" evidence="7">
    <location>
        <begin position="87"/>
        <end position="108"/>
    </location>
</feature>
<comment type="similarity">
    <text evidence="2 6">Belongs to the 2-oxoacid dehydrogenase family.</text>
</comment>
<dbReference type="STRING" id="392015.SAMN05421543_11757"/>
<dbReference type="InterPro" id="IPR036625">
    <property type="entry name" value="E3-bd_dom_sf"/>
</dbReference>
<dbReference type="Pfam" id="PF00364">
    <property type="entry name" value="Biotin_lipoyl"/>
    <property type="match status" value="1"/>
</dbReference>
<dbReference type="InterPro" id="IPR050743">
    <property type="entry name" value="2-oxoacid_DH_E2_comp"/>
</dbReference>
<dbReference type="Gene3D" id="4.10.320.10">
    <property type="entry name" value="E3-binding domain"/>
    <property type="match status" value="1"/>
</dbReference>
<dbReference type="PANTHER" id="PTHR43178">
    <property type="entry name" value="DIHYDROLIPOAMIDE ACETYLTRANSFERASE COMPONENT OF PYRUVATE DEHYDROGENASE COMPLEX"/>
    <property type="match status" value="1"/>
</dbReference>
<name>A0A1I7KMV9_9BACL</name>
<dbReference type="AlphaFoldDB" id="A0A1I7KMV9"/>
<evidence type="ECO:0000256" key="4">
    <source>
        <dbReference type="ARBA" id="ARBA00022823"/>
    </source>
</evidence>
<sequence>MPDVKMPQLGESVTEGTIEKWLKRVGEPVAKYEPLAEVVTDKVRAEIPSDFSGVLAEILVPEGETVGVGTVICRIAEDGTDTGGEGRTGEAPDRETVREERGRADAEGRAGGSAGGTAPTGRLRYSPAVLHLAREHGIDLEKVTGTGEGGRITRKDVLAYIDRMHEARAGEAAAEGERVAEPATLTERPAARRIQAQDDVEVIPASPVRRIIARRMVASKHEAPHAWTMVEVDASGLVALRERVKADFERREGVPLTYLPFFIKAAVEALKQFPTVNAAWIDDAIHVHRRIHVSIAVATDEGLQVPVIRDADRLSIAGLAHAVHDLAVRARAGRLTLADVEGGTFTVNNTGAFGSVLSQPILNVPQAAILSVEAIVKRPVVIDDMIAIRSMVNLCLSLDHRVLDGWVAGQFLRAIKERVQSYGEDTALY</sequence>
<dbReference type="EMBL" id="FPBV01000017">
    <property type="protein sequence ID" value="SFU98759.1"/>
    <property type="molecule type" value="Genomic_DNA"/>
</dbReference>
<dbReference type="OrthoDB" id="9805770at2"/>
<dbReference type="FunFam" id="3.30.559.10:FF:000007">
    <property type="entry name" value="Dihydrolipoamide acetyltransferase component of pyruvate dehydrogenase complex"/>
    <property type="match status" value="1"/>
</dbReference>
<protein>
    <recommendedName>
        <fullName evidence="6">Dihydrolipoamide acetyltransferase component of pyruvate dehydrogenase complex</fullName>
        <ecNumber evidence="6">2.3.1.-</ecNumber>
    </recommendedName>
</protein>
<evidence type="ECO:0000256" key="3">
    <source>
        <dbReference type="ARBA" id="ARBA00022679"/>
    </source>
</evidence>
<evidence type="ECO:0000256" key="6">
    <source>
        <dbReference type="RuleBase" id="RU003423"/>
    </source>
</evidence>
<evidence type="ECO:0000256" key="2">
    <source>
        <dbReference type="ARBA" id="ARBA00007317"/>
    </source>
</evidence>
<dbReference type="Gene3D" id="2.40.50.100">
    <property type="match status" value="1"/>
</dbReference>
<dbReference type="Proteomes" id="UP000183508">
    <property type="component" value="Unassembled WGS sequence"/>
</dbReference>
<dbReference type="InterPro" id="IPR023213">
    <property type="entry name" value="CAT-like_dom_sf"/>
</dbReference>
<dbReference type="GO" id="GO:0016407">
    <property type="term" value="F:acetyltransferase activity"/>
    <property type="evidence" value="ECO:0007669"/>
    <property type="project" value="TreeGrafter"/>
</dbReference>
<reference evidence="11" key="1">
    <citation type="submission" date="2016-10" db="EMBL/GenBank/DDBJ databases">
        <authorList>
            <person name="Varghese N."/>
        </authorList>
    </citation>
    <scope>NUCLEOTIDE SEQUENCE [LARGE SCALE GENOMIC DNA]</scope>
    <source>
        <strain evidence="11">DSM 17980</strain>
    </source>
</reference>
<dbReference type="GO" id="GO:0005737">
    <property type="term" value="C:cytoplasm"/>
    <property type="evidence" value="ECO:0007669"/>
    <property type="project" value="TreeGrafter"/>
</dbReference>
<dbReference type="InterPro" id="IPR001078">
    <property type="entry name" value="2-oxoacid_DH_actylTfrase"/>
</dbReference>
<dbReference type="Pfam" id="PF00198">
    <property type="entry name" value="2-oxoacid_dh"/>
    <property type="match status" value="1"/>
</dbReference>
<dbReference type="SUPFAM" id="SSF52777">
    <property type="entry name" value="CoA-dependent acyltransferases"/>
    <property type="match status" value="1"/>
</dbReference>
<dbReference type="Pfam" id="PF02817">
    <property type="entry name" value="E3_binding"/>
    <property type="match status" value="1"/>
</dbReference>
<feature type="domain" description="Peripheral subunit-binding (PSBD)" evidence="9">
    <location>
        <begin position="124"/>
        <end position="161"/>
    </location>
</feature>
<evidence type="ECO:0000256" key="1">
    <source>
        <dbReference type="ARBA" id="ARBA00001938"/>
    </source>
</evidence>
<dbReference type="PROSITE" id="PS50968">
    <property type="entry name" value="BIOTINYL_LIPOYL"/>
    <property type="match status" value="1"/>
</dbReference>
<dbReference type="SUPFAM" id="SSF51230">
    <property type="entry name" value="Single hybrid motif"/>
    <property type="match status" value="1"/>
</dbReference>
<evidence type="ECO:0000313" key="11">
    <source>
        <dbReference type="Proteomes" id="UP000183508"/>
    </source>
</evidence>
<accession>A0A1I7KMV9</accession>
<dbReference type="EC" id="2.3.1.-" evidence="6"/>
<evidence type="ECO:0000256" key="7">
    <source>
        <dbReference type="SAM" id="MobiDB-lite"/>
    </source>
</evidence>
<evidence type="ECO:0000259" key="9">
    <source>
        <dbReference type="PROSITE" id="PS51826"/>
    </source>
</evidence>
<organism evidence="10 11">
    <name type="scientific">Alicyclobacillus macrosporangiidus</name>
    <dbReference type="NCBI Taxonomy" id="392015"/>
    <lineage>
        <taxon>Bacteria</taxon>
        <taxon>Bacillati</taxon>
        <taxon>Bacillota</taxon>
        <taxon>Bacilli</taxon>
        <taxon>Bacillales</taxon>
        <taxon>Alicyclobacillaceae</taxon>
        <taxon>Alicyclobacillus</taxon>
    </lineage>
</organism>
<dbReference type="InterPro" id="IPR000089">
    <property type="entry name" value="Biotin_lipoyl"/>
</dbReference>
<keyword evidence="4 6" id="KW-0450">Lipoyl</keyword>
<comment type="cofactor">
    <cofactor evidence="1 6">
        <name>(R)-lipoate</name>
        <dbReference type="ChEBI" id="CHEBI:83088"/>
    </cofactor>
</comment>
<dbReference type="RefSeq" id="WP_074954528.1">
    <property type="nucleotide sequence ID" value="NZ_FPBV01000017.1"/>
</dbReference>
<dbReference type="SUPFAM" id="SSF47005">
    <property type="entry name" value="Peripheral subunit-binding domain of 2-oxo acid dehydrogenase complex"/>
    <property type="match status" value="1"/>
</dbReference>
<dbReference type="PROSITE" id="PS51826">
    <property type="entry name" value="PSBD"/>
    <property type="match status" value="1"/>
</dbReference>
<evidence type="ECO:0000256" key="5">
    <source>
        <dbReference type="ARBA" id="ARBA00023315"/>
    </source>
</evidence>
<gene>
    <name evidence="10" type="ORF">SAMN05421543_11757</name>
</gene>
<keyword evidence="3 6" id="KW-0808">Transferase</keyword>
<feature type="region of interest" description="Disordered" evidence="7">
    <location>
        <begin position="77"/>
        <end position="122"/>
    </location>
</feature>
<dbReference type="PANTHER" id="PTHR43178:SF5">
    <property type="entry name" value="LIPOAMIDE ACYLTRANSFERASE COMPONENT OF BRANCHED-CHAIN ALPHA-KETO ACID DEHYDROGENASE COMPLEX, MITOCHONDRIAL"/>
    <property type="match status" value="1"/>
</dbReference>
<keyword evidence="5 6" id="KW-0012">Acyltransferase</keyword>
<dbReference type="InterPro" id="IPR004167">
    <property type="entry name" value="PSBD"/>
</dbReference>
<evidence type="ECO:0000259" key="8">
    <source>
        <dbReference type="PROSITE" id="PS50968"/>
    </source>
</evidence>
<dbReference type="InterPro" id="IPR011053">
    <property type="entry name" value="Single_hybrid_motif"/>
</dbReference>
<dbReference type="GO" id="GO:0031405">
    <property type="term" value="F:lipoic acid binding"/>
    <property type="evidence" value="ECO:0007669"/>
    <property type="project" value="TreeGrafter"/>
</dbReference>
<keyword evidence="11" id="KW-1185">Reference proteome</keyword>
<proteinExistence type="inferred from homology"/>
<feature type="domain" description="Lipoyl-binding" evidence="8">
    <location>
        <begin position="1"/>
        <end position="76"/>
    </location>
</feature>
<dbReference type="CDD" id="cd06849">
    <property type="entry name" value="lipoyl_domain"/>
    <property type="match status" value="1"/>
</dbReference>
<dbReference type="Gene3D" id="3.30.559.10">
    <property type="entry name" value="Chloramphenicol acetyltransferase-like domain"/>
    <property type="match status" value="1"/>
</dbReference>
<evidence type="ECO:0000313" key="10">
    <source>
        <dbReference type="EMBL" id="SFU98759.1"/>
    </source>
</evidence>